<dbReference type="GO" id="GO:0006508">
    <property type="term" value="P:proteolysis"/>
    <property type="evidence" value="ECO:0007669"/>
    <property type="project" value="InterPro"/>
</dbReference>
<proteinExistence type="inferred from homology"/>
<reference evidence="4" key="1">
    <citation type="submission" date="2021-01" db="EMBL/GenBank/DDBJ databases">
        <authorList>
            <person name="Corre E."/>
            <person name="Pelletier E."/>
            <person name="Niang G."/>
            <person name="Scheremetjew M."/>
            <person name="Finn R."/>
            <person name="Kale V."/>
            <person name="Holt S."/>
            <person name="Cochrane G."/>
            <person name="Meng A."/>
            <person name="Brown T."/>
            <person name="Cohen L."/>
        </authorList>
    </citation>
    <scope>NUCLEOTIDE SEQUENCE</scope>
    <source>
        <strain evidence="4">Ras09</strain>
    </source>
</reference>
<dbReference type="GO" id="GO:0008234">
    <property type="term" value="F:cysteine-type peptidase activity"/>
    <property type="evidence" value="ECO:0007669"/>
    <property type="project" value="InterPro"/>
</dbReference>
<sequence>MADNVCIQEQKQIFPAKFQMNFGNRILKWLNYIPKAIKSSFISAEEEMVNANPDFPIEKVNNKQIKVSSFKLVLSYSFPSLKQALRQGPVAMSINSSHFKFQFYKKGIFSEKDCSTSTNHAVIGVGFGYDEETDQEYVIIKNSWGTGWGENGYIRVSSDQSHAKEGICGIFTFNYIPQVQEIDVSTQINKISQIKEDHKTSAAAFMA</sequence>
<evidence type="ECO:0000313" key="4">
    <source>
        <dbReference type="EMBL" id="CAE0229326.1"/>
    </source>
</evidence>
<dbReference type="Pfam" id="PF00112">
    <property type="entry name" value="Peptidase_C1"/>
    <property type="match status" value="1"/>
</dbReference>
<gene>
    <name evidence="4" type="ORF">SRAS04492_LOCUS1110</name>
</gene>
<evidence type="ECO:0000256" key="2">
    <source>
        <dbReference type="ARBA" id="ARBA00023145"/>
    </source>
</evidence>
<dbReference type="AlphaFoldDB" id="A0A7S3CIK4"/>
<organism evidence="4">
    <name type="scientific">Strombidium rassoulzadegani</name>
    <dbReference type="NCBI Taxonomy" id="1082188"/>
    <lineage>
        <taxon>Eukaryota</taxon>
        <taxon>Sar</taxon>
        <taxon>Alveolata</taxon>
        <taxon>Ciliophora</taxon>
        <taxon>Intramacronucleata</taxon>
        <taxon>Spirotrichea</taxon>
        <taxon>Oligotrichia</taxon>
        <taxon>Strombidiidae</taxon>
        <taxon>Strombidium</taxon>
    </lineage>
</organism>
<dbReference type="Gene3D" id="3.90.70.10">
    <property type="entry name" value="Cysteine proteinases"/>
    <property type="match status" value="1"/>
</dbReference>
<evidence type="ECO:0000256" key="1">
    <source>
        <dbReference type="ARBA" id="ARBA00008455"/>
    </source>
</evidence>
<dbReference type="InterPro" id="IPR038765">
    <property type="entry name" value="Papain-like_cys_pep_sf"/>
</dbReference>
<keyword evidence="2" id="KW-0865">Zymogen</keyword>
<name>A0A7S3CIK4_9SPIT</name>
<protein>
    <recommendedName>
        <fullName evidence="3">Peptidase C1A papain C-terminal domain-containing protein</fullName>
    </recommendedName>
</protein>
<dbReference type="SUPFAM" id="SSF54001">
    <property type="entry name" value="Cysteine proteinases"/>
    <property type="match status" value="1"/>
</dbReference>
<evidence type="ECO:0000259" key="3">
    <source>
        <dbReference type="SMART" id="SM00645"/>
    </source>
</evidence>
<dbReference type="InterPro" id="IPR013128">
    <property type="entry name" value="Peptidase_C1A"/>
</dbReference>
<feature type="domain" description="Peptidase C1A papain C-terminal" evidence="3">
    <location>
        <begin position="1"/>
        <end position="178"/>
    </location>
</feature>
<accession>A0A7S3CIK4</accession>
<dbReference type="PANTHER" id="PTHR12411">
    <property type="entry name" value="CYSTEINE PROTEASE FAMILY C1-RELATED"/>
    <property type="match status" value="1"/>
</dbReference>
<dbReference type="InterPro" id="IPR000668">
    <property type="entry name" value="Peptidase_C1A_C"/>
</dbReference>
<dbReference type="SMART" id="SM00645">
    <property type="entry name" value="Pept_C1"/>
    <property type="match status" value="1"/>
</dbReference>
<comment type="similarity">
    <text evidence="1">Belongs to the peptidase C1 family.</text>
</comment>
<dbReference type="EMBL" id="HBIA01002063">
    <property type="protein sequence ID" value="CAE0229326.1"/>
    <property type="molecule type" value="Transcribed_RNA"/>
</dbReference>